<evidence type="ECO:0000256" key="1">
    <source>
        <dbReference type="SAM" id="MobiDB-lite"/>
    </source>
</evidence>
<sequence length="134" mass="14737">MVPECRAYIACLPEDTEESTTTGDHAPPNGAEIDDPMTMEDVHHGAGQIQALLIPVSICMMLVVITVRSITYFATNPEKQYIAYASIFKEDDGQTNYQNAMSAVGNALMLLVVVVTMTLGLVLLFKYNCYRAIK</sequence>
<evidence type="ECO:0008006" key="5">
    <source>
        <dbReference type="Google" id="ProtNLM"/>
    </source>
</evidence>
<dbReference type="eggNOG" id="KOG2736">
    <property type="taxonomic scope" value="Eukaryota"/>
</dbReference>
<keyword evidence="4" id="KW-1185">Reference proteome</keyword>
<dbReference type="GO" id="GO:0070765">
    <property type="term" value="C:gamma-secretase complex"/>
    <property type="evidence" value="ECO:0007669"/>
    <property type="project" value="TreeGrafter"/>
</dbReference>
<dbReference type="STRING" id="667725.A0A0L0GF45"/>
<dbReference type="EMBL" id="KQ241604">
    <property type="protein sequence ID" value="KNC87602.1"/>
    <property type="molecule type" value="Genomic_DNA"/>
</dbReference>
<dbReference type="GO" id="GO:0055074">
    <property type="term" value="P:calcium ion homeostasis"/>
    <property type="evidence" value="ECO:0007669"/>
    <property type="project" value="TreeGrafter"/>
</dbReference>
<organism evidence="3 4">
    <name type="scientific">Sphaeroforma arctica JP610</name>
    <dbReference type="NCBI Taxonomy" id="667725"/>
    <lineage>
        <taxon>Eukaryota</taxon>
        <taxon>Ichthyosporea</taxon>
        <taxon>Ichthyophonida</taxon>
        <taxon>Sphaeroforma</taxon>
    </lineage>
</organism>
<dbReference type="OrthoDB" id="9949482at2759"/>
<dbReference type="GO" id="GO:0007219">
    <property type="term" value="P:Notch signaling pathway"/>
    <property type="evidence" value="ECO:0007669"/>
    <property type="project" value="TreeGrafter"/>
</dbReference>
<evidence type="ECO:0000256" key="2">
    <source>
        <dbReference type="SAM" id="Phobius"/>
    </source>
</evidence>
<feature type="transmembrane region" description="Helical" evidence="2">
    <location>
        <begin position="52"/>
        <end position="74"/>
    </location>
</feature>
<dbReference type="GO" id="GO:0016485">
    <property type="term" value="P:protein processing"/>
    <property type="evidence" value="ECO:0007669"/>
    <property type="project" value="InterPro"/>
</dbReference>
<keyword evidence="2" id="KW-0472">Membrane</keyword>
<accession>A0A0L0GF45</accession>
<gene>
    <name evidence="3" type="ORF">SARC_00302</name>
</gene>
<dbReference type="Proteomes" id="UP000054560">
    <property type="component" value="Unassembled WGS sequence"/>
</dbReference>
<dbReference type="GO" id="GO:0034205">
    <property type="term" value="P:amyloid-beta formation"/>
    <property type="evidence" value="ECO:0007669"/>
    <property type="project" value="TreeGrafter"/>
</dbReference>
<dbReference type="AlphaFoldDB" id="A0A0L0GF45"/>
<proteinExistence type="predicted"/>
<reference evidence="3 4" key="1">
    <citation type="submission" date="2011-02" db="EMBL/GenBank/DDBJ databases">
        <title>The Genome Sequence of Sphaeroforma arctica JP610.</title>
        <authorList>
            <consortium name="The Broad Institute Genome Sequencing Platform"/>
            <person name="Russ C."/>
            <person name="Cuomo C."/>
            <person name="Young S.K."/>
            <person name="Zeng Q."/>
            <person name="Gargeya S."/>
            <person name="Alvarado L."/>
            <person name="Berlin A."/>
            <person name="Chapman S.B."/>
            <person name="Chen Z."/>
            <person name="Freedman E."/>
            <person name="Gellesch M."/>
            <person name="Goldberg J."/>
            <person name="Griggs A."/>
            <person name="Gujja S."/>
            <person name="Heilman E."/>
            <person name="Heiman D."/>
            <person name="Howarth C."/>
            <person name="Mehta T."/>
            <person name="Neiman D."/>
            <person name="Pearson M."/>
            <person name="Roberts A."/>
            <person name="Saif S."/>
            <person name="Shea T."/>
            <person name="Shenoy N."/>
            <person name="Sisk P."/>
            <person name="Stolte C."/>
            <person name="Sykes S."/>
            <person name="White J."/>
            <person name="Yandava C."/>
            <person name="Burger G."/>
            <person name="Gray M.W."/>
            <person name="Holland P.W.H."/>
            <person name="King N."/>
            <person name="Lang F.B.F."/>
            <person name="Roger A.J."/>
            <person name="Ruiz-Trillo I."/>
            <person name="Haas B."/>
            <person name="Nusbaum C."/>
            <person name="Birren B."/>
        </authorList>
    </citation>
    <scope>NUCLEOTIDE SEQUENCE [LARGE SCALE GENOMIC DNA]</scope>
    <source>
        <strain evidence="3 4">JP610</strain>
    </source>
</reference>
<dbReference type="InterPro" id="IPR001108">
    <property type="entry name" value="Peptidase_A22A"/>
</dbReference>
<feature type="region of interest" description="Disordered" evidence="1">
    <location>
        <begin position="13"/>
        <end position="35"/>
    </location>
</feature>
<keyword evidence="2" id="KW-1133">Transmembrane helix</keyword>
<keyword evidence="2" id="KW-0812">Transmembrane</keyword>
<dbReference type="GO" id="GO:0042500">
    <property type="term" value="F:aspartic endopeptidase activity, intramembrane cleaving"/>
    <property type="evidence" value="ECO:0007669"/>
    <property type="project" value="InterPro"/>
</dbReference>
<dbReference type="PANTHER" id="PTHR10202:SF13">
    <property type="entry name" value="PRESENILIN HOMOLOG"/>
    <property type="match status" value="1"/>
</dbReference>
<dbReference type="GO" id="GO:0006509">
    <property type="term" value="P:membrane protein ectodomain proteolysis"/>
    <property type="evidence" value="ECO:0007669"/>
    <property type="project" value="TreeGrafter"/>
</dbReference>
<dbReference type="Pfam" id="PF01080">
    <property type="entry name" value="Presenilin"/>
    <property type="match status" value="1"/>
</dbReference>
<evidence type="ECO:0000313" key="4">
    <source>
        <dbReference type="Proteomes" id="UP000054560"/>
    </source>
</evidence>
<evidence type="ECO:0000313" key="3">
    <source>
        <dbReference type="EMBL" id="KNC87602.1"/>
    </source>
</evidence>
<protein>
    <recommendedName>
        <fullName evidence="5">Presenilin</fullName>
    </recommendedName>
</protein>
<dbReference type="PANTHER" id="PTHR10202">
    <property type="entry name" value="PRESENILIN"/>
    <property type="match status" value="1"/>
</dbReference>
<name>A0A0L0GF45_9EUKA</name>
<feature type="transmembrane region" description="Helical" evidence="2">
    <location>
        <begin position="103"/>
        <end position="125"/>
    </location>
</feature>
<dbReference type="RefSeq" id="XP_014161504.1">
    <property type="nucleotide sequence ID" value="XM_014306029.1"/>
</dbReference>
<dbReference type="GeneID" id="25900806"/>